<dbReference type="EMBL" id="OCND01000002">
    <property type="protein sequence ID" value="SOD52655.1"/>
    <property type="molecule type" value="Genomic_DNA"/>
</dbReference>
<evidence type="ECO:0000313" key="1">
    <source>
        <dbReference type="EMBL" id="SOD52655.1"/>
    </source>
</evidence>
<evidence type="ECO:0000313" key="2">
    <source>
        <dbReference type="Proteomes" id="UP000219374"/>
    </source>
</evidence>
<proteinExistence type="predicted"/>
<organism evidence="1 2">
    <name type="scientific">Pseudoxanthomonas wuyuanensis</name>
    <dbReference type="NCBI Taxonomy" id="1073196"/>
    <lineage>
        <taxon>Bacteria</taxon>
        <taxon>Pseudomonadati</taxon>
        <taxon>Pseudomonadota</taxon>
        <taxon>Gammaproteobacteria</taxon>
        <taxon>Lysobacterales</taxon>
        <taxon>Lysobacteraceae</taxon>
        <taxon>Pseudoxanthomonas</taxon>
    </lineage>
</organism>
<protein>
    <submittedName>
        <fullName evidence="1">Uncharacterized protein</fullName>
    </submittedName>
</protein>
<dbReference type="RefSeq" id="WP_097120820.1">
    <property type="nucleotide sequence ID" value="NZ_OCND01000002.1"/>
</dbReference>
<gene>
    <name evidence="1" type="ORF">SAMN06296416_10216</name>
</gene>
<reference evidence="1 2" key="1">
    <citation type="submission" date="2017-09" db="EMBL/GenBank/DDBJ databases">
        <authorList>
            <person name="Ehlers B."/>
            <person name="Leendertz F.H."/>
        </authorList>
    </citation>
    <scope>NUCLEOTIDE SEQUENCE [LARGE SCALE GENOMIC DNA]</scope>
    <source>
        <strain evidence="1 2">CGMCC 1.10978</strain>
    </source>
</reference>
<dbReference type="OrthoDB" id="1453393at2"/>
<sequence>MDTIRDVVEFKSEQFSPVLPEDCQVNPGVYGAELAFWLSQELAKRGVPTSYPNFEDWGWFIEYSPDTGSEFAVHCCNVDGSKDRWLLSLRRFPRKMFGRDKPPYMEAASLVQGIRAVVESIVAPGDVTWHWTNGDAA</sequence>
<dbReference type="AlphaFoldDB" id="A0A286D1X0"/>
<keyword evidence="2" id="KW-1185">Reference proteome</keyword>
<accession>A0A286D1X0</accession>
<dbReference type="Proteomes" id="UP000219374">
    <property type="component" value="Unassembled WGS sequence"/>
</dbReference>
<name>A0A286D1X0_9GAMM</name>